<dbReference type="Gene3D" id="3.30.1330.60">
    <property type="entry name" value="OmpA-like domain"/>
    <property type="match status" value="1"/>
</dbReference>
<dbReference type="PROSITE" id="PS51123">
    <property type="entry name" value="OMPA_2"/>
    <property type="match status" value="1"/>
</dbReference>
<comment type="caution">
    <text evidence="7">The sequence shown here is derived from an EMBL/GenBank/DDBJ whole genome shotgun (WGS) entry which is preliminary data.</text>
</comment>
<dbReference type="InterPro" id="IPR011659">
    <property type="entry name" value="WD40"/>
</dbReference>
<dbReference type="RefSeq" id="WP_140988516.1">
    <property type="nucleotide sequence ID" value="NZ_VHIQ01000001.1"/>
</dbReference>
<evidence type="ECO:0000256" key="2">
    <source>
        <dbReference type="ARBA" id="ARBA00023136"/>
    </source>
</evidence>
<feature type="signal peptide" evidence="5">
    <location>
        <begin position="1"/>
        <end position="19"/>
    </location>
</feature>
<dbReference type="InterPro" id="IPR050330">
    <property type="entry name" value="Bact_OuterMem_StrucFunc"/>
</dbReference>
<evidence type="ECO:0000256" key="4">
    <source>
        <dbReference type="PROSITE-ProRule" id="PRU00473"/>
    </source>
</evidence>
<keyword evidence="3" id="KW-0998">Cell outer membrane</keyword>
<dbReference type="InterPro" id="IPR006665">
    <property type="entry name" value="OmpA-like"/>
</dbReference>
<dbReference type="Pfam" id="PF00691">
    <property type="entry name" value="OmpA"/>
    <property type="match status" value="1"/>
</dbReference>
<dbReference type="InterPro" id="IPR036737">
    <property type="entry name" value="OmpA-like_sf"/>
</dbReference>
<dbReference type="Gene3D" id="2.60.40.1120">
    <property type="entry name" value="Carboxypeptidase-like, regulatory domain"/>
    <property type="match status" value="1"/>
</dbReference>
<dbReference type="InterPro" id="IPR011990">
    <property type="entry name" value="TPR-like_helical_dom_sf"/>
</dbReference>
<evidence type="ECO:0000313" key="8">
    <source>
        <dbReference type="Proteomes" id="UP000317332"/>
    </source>
</evidence>
<dbReference type="PRINTS" id="PR01021">
    <property type="entry name" value="OMPADOMAIN"/>
</dbReference>
<feature type="chain" id="PRO_5021313263" description="OmpA-like domain-containing protein" evidence="5">
    <location>
        <begin position="20"/>
        <end position="623"/>
    </location>
</feature>
<keyword evidence="5" id="KW-0732">Signal</keyword>
<name>A0A506PNM5_9FLAO</name>
<dbReference type="SUPFAM" id="SSF49478">
    <property type="entry name" value="Cna protein B-type domain"/>
    <property type="match status" value="1"/>
</dbReference>
<dbReference type="PANTHER" id="PTHR30329:SF21">
    <property type="entry name" value="LIPOPROTEIN YIAD-RELATED"/>
    <property type="match status" value="1"/>
</dbReference>
<dbReference type="InterPro" id="IPR006664">
    <property type="entry name" value="OMP_bac"/>
</dbReference>
<dbReference type="SUPFAM" id="SSF48452">
    <property type="entry name" value="TPR-like"/>
    <property type="match status" value="1"/>
</dbReference>
<gene>
    <name evidence="7" type="ORF">FJ651_00905</name>
</gene>
<proteinExistence type="predicted"/>
<dbReference type="AlphaFoldDB" id="A0A506PNM5"/>
<dbReference type="EMBL" id="VHIQ01000001">
    <property type="protein sequence ID" value="TPV35506.1"/>
    <property type="molecule type" value="Genomic_DNA"/>
</dbReference>
<accession>A0A506PNM5</accession>
<dbReference type="Gene3D" id="1.25.40.10">
    <property type="entry name" value="Tetratricopeptide repeat domain"/>
    <property type="match status" value="1"/>
</dbReference>
<protein>
    <recommendedName>
        <fullName evidence="6">OmpA-like domain-containing protein</fullName>
    </recommendedName>
</protein>
<dbReference type="CDD" id="cd07185">
    <property type="entry name" value="OmpA_C-like"/>
    <property type="match status" value="1"/>
</dbReference>
<dbReference type="PANTHER" id="PTHR30329">
    <property type="entry name" value="STATOR ELEMENT OF FLAGELLAR MOTOR COMPLEX"/>
    <property type="match status" value="1"/>
</dbReference>
<dbReference type="OrthoDB" id="9809364at2"/>
<feature type="domain" description="OmpA-like" evidence="6">
    <location>
        <begin position="505"/>
        <end position="623"/>
    </location>
</feature>
<dbReference type="SUPFAM" id="SSF82171">
    <property type="entry name" value="DPP6 N-terminal domain-like"/>
    <property type="match status" value="1"/>
</dbReference>
<organism evidence="7 8">
    <name type="scientific">Paucihalobacter ruber</name>
    <dbReference type="NCBI Taxonomy" id="2567861"/>
    <lineage>
        <taxon>Bacteria</taxon>
        <taxon>Pseudomonadati</taxon>
        <taxon>Bacteroidota</taxon>
        <taxon>Flavobacteriia</taxon>
        <taxon>Flavobacteriales</taxon>
        <taxon>Flavobacteriaceae</taxon>
        <taxon>Paucihalobacter</taxon>
    </lineage>
</organism>
<comment type="subcellular location">
    <subcellularLocation>
        <location evidence="1">Cell outer membrane</location>
    </subcellularLocation>
</comment>
<evidence type="ECO:0000256" key="5">
    <source>
        <dbReference type="SAM" id="SignalP"/>
    </source>
</evidence>
<dbReference type="SUPFAM" id="SSF103088">
    <property type="entry name" value="OmpA-like"/>
    <property type="match status" value="1"/>
</dbReference>
<evidence type="ECO:0000313" key="7">
    <source>
        <dbReference type="EMBL" id="TPV35506.1"/>
    </source>
</evidence>
<dbReference type="Pfam" id="PF07676">
    <property type="entry name" value="PD40"/>
    <property type="match status" value="2"/>
</dbReference>
<sequence>MYYKLILFFLVFSIQSGFSQNSKLNQANKLFNQRSYIKAAELFEKLPETYQTLTKRGDCFYYNGLTEKAATLYLKAANKYPDSLSTEYQFKLAQSLYGVKKIKPADSLMGLVKNQSINTINYKENLNIGVPYLYTLTMIKSGSLPGDFGTNFYRNEITFASSRSESNKTYSWNEKPYLNIYKAKVDDELNLLDITEFSSTINTKQHESSAVISSNGETIYFSRTNNKRHDVNGQKIATVGIFTAKLVDNEWTNAEILPFCSNLYSTQHPALDEANNRLYFSSDMPGGYGSFDIYYVDITENGFGEPVNLGATINTPYREQFPFISKEGILYFASEGHQVLGGLDIFFCETLDNGDWSTPLNLGPSINTELDDFAFIVNSDTNKGYLSSNRSGSDKIYAFTREENDRKIIVEGFVRDKNSKELLPGTMITLFDALRNPIDSVKVGNDGSYMFKTKPKSSYYIEGFKPLYIPNEQSFNTDDTGRIELNIELEIESYDDAEEIVVQREDGYVYIELENIYFDLDKWDIKPQAAKTLDVLIDLMLKYPRMEVELGAHTDNRSTEEYNLNLSENRAQSAFNYIVSKGIKKSRLSAIGYGESQLLVNCGDECTEDEHAINRRCEFIITK</sequence>
<keyword evidence="2 4" id="KW-0472">Membrane</keyword>
<reference evidence="7 8" key="1">
    <citation type="submission" date="2019-06" db="EMBL/GenBank/DDBJ databases">
        <title>Flavobacteriaceae Paucihalobacterium erythroidium CWB-1, complete genome.</title>
        <authorList>
            <person name="Wu S."/>
        </authorList>
    </citation>
    <scope>NUCLEOTIDE SEQUENCE [LARGE SCALE GENOMIC DNA]</scope>
    <source>
        <strain evidence="7 8">CWB-1</strain>
    </source>
</reference>
<evidence type="ECO:0000256" key="1">
    <source>
        <dbReference type="ARBA" id="ARBA00004442"/>
    </source>
</evidence>
<evidence type="ECO:0000259" key="6">
    <source>
        <dbReference type="PROSITE" id="PS51123"/>
    </source>
</evidence>
<dbReference type="GO" id="GO:0009279">
    <property type="term" value="C:cell outer membrane"/>
    <property type="evidence" value="ECO:0007669"/>
    <property type="project" value="UniProtKB-SubCell"/>
</dbReference>
<dbReference type="Proteomes" id="UP000317332">
    <property type="component" value="Unassembled WGS sequence"/>
</dbReference>
<keyword evidence="8" id="KW-1185">Reference proteome</keyword>
<evidence type="ECO:0000256" key="3">
    <source>
        <dbReference type="ARBA" id="ARBA00023237"/>
    </source>
</evidence>